<dbReference type="SUPFAM" id="SSF53756">
    <property type="entry name" value="UDP-Glycosyltransferase/glycogen phosphorylase"/>
    <property type="match status" value="1"/>
</dbReference>
<dbReference type="CDD" id="cd03784">
    <property type="entry name" value="GT1_Gtf-like"/>
    <property type="match status" value="1"/>
</dbReference>
<sequence length="279" mass="30649">MDWIPGMPADLRLRDLPSVVRSTDRDDIMFNFFIDVTATMPLASAVILNTFDELDAPLMAAMSALLPPIYTVGPLHLTARNNLPADSPVAGVGSNLWKEQGEALRVAGRPARRAPSCTGASRGYAFLWNVRPDLVKGDAAALPPEFAAVTGERSMLTTWCPQAEVLEHEAVGVFLTHSGWNSTLESIVGGVPMVCWPFFAEQQTNCRYKRTEWGIGAEIPDDVRRGEVEALIREAMDGEKGREMRRRVAELRESAVASGQQGDRSMQNLDRLIDEVLLA</sequence>
<dbReference type="Pfam" id="PF00201">
    <property type="entry name" value="UDPGT"/>
    <property type="match status" value="1"/>
</dbReference>
<dbReference type="AlphaFoldDB" id="B9G0T7"/>
<reference evidence="4" key="1">
    <citation type="journal article" date="2005" name="PLoS Biol.">
        <title>The genomes of Oryza sativa: a history of duplications.</title>
        <authorList>
            <person name="Yu J."/>
            <person name="Wang J."/>
            <person name="Lin W."/>
            <person name="Li S."/>
            <person name="Li H."/>
            <person name="Zhou J."/>
            <person name="Ni P."/>
            <person name="Dong W."/>
            <person name="Hu S."/>
            <person name="Zeng C."/>
            <person name="Zhang J."/>
            <person name="Zhang Y."/>
            <person name="Li R."/>
            <person name="Xu Z."/>
            <person name="Li S."/>
            <person name="Li X."/>
            <person name="Zheng H."/>
            <person name="Cong L."/>
            <person name="Lin L."/>
            <person name="Yin J."/>
            <person name="Geng J."/>
            <person name="Li G."/>
            <person name="Shi J."/>
            <person name="Liu J."/>
            <person name="Lv H."/>
            <person name="Li J."/>
            <person name="Wang J."/>
            <person name="Deng Y."/>
            <person name="Ran L."/>
            <person name="Shi X."/>
            <person name="Wang X."/>
            <person name="Wu Q."/>
            <person name="Li C."/>
            <person name="Ren X."/>
            <person name="Wang J."/>
            <person name="Wang X."/>
            <person name="Li D."/>
            <person name="Liu D."/>
            <person name="Zhang X."/>
            <person name="Ji Z."/>
            <person name="Zhao W."/>
            <person name="Sun Y."/>
            <person name="Zhang Z."/>
            <person name="Bao J."/>
            <person name="Han Y."/>
            <person name="Dong L."/>
            <person name="Ji J."/>
            <person name="Chen P."/>
            <person name="Wu S."/>
            <person name="Liu J."/>
            <person name="Xiao Y."/>
            <person name="Bu D."/>
            <person name="Tan J."/>
            <person name="Yang L."/>
            <person name="Ye C."/>
            <person name="Zhang J."/>
            <person name="Xu J."/>
            <person name="Zhou Y."/>
            <person name="Yu Y."/>
            <person name="Zhang B."/>
            <person name="Zhuang S."/>
            <person name="Wei H."/>
            <person name="Liu B."/>
            <person name="Lei M."/>
            <person name="Yu H."/>
            <person name="Li Y."/>
            <person name="Xu H."/>
            <person name="Wei S."/>
            <person name="He X."/>
            <person name="Fang L."/>
            <person name="Zhang Z."/>
            <person name="Zhang Y."/>
            <person name="Huang X."/>
            <person name="Su Z."/>
            <person name="Tong W."/>
            <person name="Li J."/>
            <person name="Tong Z."/>
            <person name="Li S."/>
            <person name="Ye J."/>
            <person name="Wang L."/>
            <person name="Fang L."/>
            <person name="Lei T."/>
            <person name="Chen C."/>
            <person name="Chen H."/>
            <person name="Xu Z."/>
            <person name="Li H."/>
            <person name="Huang H."/>
            <person name="Zhang F."/>
            <person name="Xu H."/>
            <person name="Li N."/>
            <person name="Zhao C."/>
            <person name="Li S."/>
            <person name="Dong L."/>
            <person name="Huang Y."/>
            <person name="Li L."/>
            <person name="Xi Y."/>
            <person name="Qi Q."/>
            <person name="Li W."/>
            <person name="Zhang B."/>
            <person name="Hu W."/>
            <person name="Zhang Y."/>
            <person name="Tian X."/>
            <person name="Jiao Y."/>
            <person name="Liang X."/>
            <person name="Jin J."/>
            <person name="Gao L."/>
            <person name="Zheng W."/>
            <person name="Hao B."/>
            <person name="Liu S."/>
            <person name="Wang W."/>
            <person name="Yuan L."/>
            <person name="Cao M."/>
            <person name="McDermott J."/>
            <person name="Samudrala R."/>
            <person name="Wang J."/>
            <person name="Wong G.K."/>
            <person name="Yang H."/>
        </authorList>
    </citation>
    <scope>NUCLEOTIDE SEQUENCE [LARGE SCALE GENOMIC DNA]</scope>
</reference>
<name>B9G0T7_ORYSJ</name>
<evidence type="ECO:0000256" key="3">
    <source>
        <dbReference type="RuleBase" id="RU003718"/>
    </source>
</evidence>
<keyword evidence="3" id="KW-0328">Glycosyltransferase</keyword>
<dbReference type="FunFam" id="3.40.50.2000:FF:000438">
    <property type="entry name" value="UDP-glycosyltransferase 85A3"/>
    <property type="match status" value="1"/>
</dbReference>
<reference evidence="4" key="2">
    <citation type="submission" date="2008-12" db="EMBL/GenBank/DDBJ databases">
        <title>Improved gene annotation of the rice (Oryza sativa) genomes.</title>
        <authorList>
            <person name="Wang J."/>
            <person name="Li R."/>
            <person name="Fan W."/>
            <person name="Huang Q."/>
            <person name="Zhang J."/>
            <person name="Zhou Y."/>
            <person name="Hu Y."/>
            <person name="Zi S."/>
            <person name="Li J."/>
            <person name="Ni P."/>
            <person name="Zheng H."/>
            <person name="Zhang Y."/>
            <person name="Zhao M."/>
            <person name="Hao Q."/>
            <person name="McDermott J."/>
            <person name="Samudrala R."/>
            <person name="Kristiansen K."/>
            <person name="Wong G.K.-S."/>
        </authorList>
    </citation>
    <scope>NUCLEOTIDE SEQUENCE</scope>
</reference>
<dbReference type="InterPro" id="IPR035595">
    <property type="entry name" value="UDP_glycos_trans_CS"/>
</dbReference>
<dbReference type="EMBL" id="CM000145">
    <property type="protein sequence ID" value="EEE68654.1"/>
    <property type="molecule type" value="Genomic_DNA"/>
</dbReference>
<gene>
    <name evidence="4" type="ORF">OsJ_27237</name>
</gene>
<evidence type="ECO:0000256" key="1">
    <source>
        <dbReference type="ARBA" id="ARBA00009995"/>
    </source>
</evidence>
<dbReference type="PANTHER" id="PTHR11926:SF1469">
    <property type="entry name" value="GLYCOSYLTRANSFERASE"/>
    <property type="match status" value="1"/>
</dbReference>
<dbReference type="Proteomes" id="UP000007752">
    <property type="component" value="Chromosome 8"/>
</dbReference>
<dbReference type="PANTHER" id="PTHR11926">
    <property type="entry name" value="GLUCOSYL/GLUCURONOSYL TRANSFERASES"/>
    <property type="match status" value="1"/>
</dbReference>
<keyword evidence="2 3" id="KW-0808">Transferase</keyword>
<evidence type="ECO:0000313" key="4">
    <source>
        <dbReference type="EMBL" id="EEE68654.1"/>
    </source>
</evidence>
<organism evidence="4">
    <name type="scientific">Oryza sativa subsp. japonica</name>
    <name type="common">Rice</name>
    <dbReference type="NCBI Taxonomy" id="39947"/>
    <lineage>
        <taxon>Eukaryota</taxon>
        <taxon>Viridiplantae</taxon>
        <taxon>Streptophyta</taxon>
        <taxon>Embryophyta</taxon>
        <taxon>Tracheophyta</taxon>
        <taxon>Spermatophyta</taxon>
        <taxon>Magnoliopsida</taxon>
        <taxon>Liliopsida</taxon>
        <taxon>Poales</taxon>
        <taxon>Poaceae</taxon>
        <taxon>BOP clade</taxon>
        <taxon>Oryzoideae</taxon>
        <taxon>Oryzeae</taxon>
        <taxon>Oryzinae</taxon>
        <taxon>Oryza</taxon>
        <taxon>Oryza sativa</taxon>
    </lineage>
</organism>
<dbReference type="GO" id="GO:0008194">
    <property type="term" value="F:UDP-glycosyltransferase activity"/>
    <property type="evidence" value="ECO:0007669"/>
    <property type="project" value="InterPro"/>
</dbReference>
<dbReference type="Gene3D" id="3.40.50.2000">
    <property type="entry name" value="Glycogen Phosphorylase B"/>
    <property type="match status" value="3"/>
</dbReference>
<protein>
    <submittedName>
        <fullName evidence="4">Uncharacterized protein</fullName>
    </submittedName>
</protein>
<comment type="similarity">
    <text evidence="1 3">Belongs to the UDP-glycosyltransferase family.</text>
</comment>
<dbReference type="PROSITE" id="PS00375">
    <property type="entry name" value="UDPGT"/>
    <property type="match status" value="1"/>
</dbReference>
<dbReference type="InterPro" id="IPR002213">
    <property type="entry name" value="UDP_glucos_trans"/>
</dbReference>
<evidence type="ECO:0000256" key="2">
    <source>
        <dbReference type="ARBA" id="ARBA00022679"/>
    </source>
</evidence>
<accession>B9G0T7</accession>
<proteinExistence type="inferred from homology"/>